<dbReference type="OrthoDB" id="6513042at2759"/>
<dbReference type="InterPro" id="IPR027417">
    <property type="entry name" value="P-loop_NTPase"/>
</dbReference>
<dbReference type="FunFam" id="3.40.50.300:FF:000326">
    <property type="entry name" value="P-loop containing nucleoside triphosphate hydrolase"/>
    <property type="match status" value="1"/>
</dbReference>
<dbReference type="GO" id="GO:0005694">
    <property type="term" value="C:chromosome"/>
    <property type="evidence" value="ECO:0007669"/>
    <property type="project" value="UniProtKB-ARBA"/>
</dbReference>
<evidence type="ECO:0000313" key="8">
    <source>
        <dbReference type="EMBL" id="KAE9594446.1"/>
    </source>
</evidence>
<dbReference type="EMBL" id="WOCE01000018">
    <property type="protein sequence ID" value="KAE9594446.1"/>
    <property type="molecule type" value="Genomic_DNA"/>
</dbReference>
<dbReference type="InterPro" id="IPR045529">
    <property type="entry name" value="DUF6469"/>
</dbReference>
<dbReference type="AlphaFoldDB" id="A0A6A5P1B2"/>
<evidence type="ECO:0000256" key="1">
    <source>
        <dbReference type="ARBA" id="ARBA00022741"/>
    </source>
</evidence>
<name>A0A6A5P1B2_LUPAL</name>
<evidence type="ECO:0000259" key="5">
    <source>
        <dbReference type="Pfam" id="PF13086"/>
    </source>
</evidence>
<sequence>MEPVSGLLSLVFSWSLEDILNNDLYRDKVKKIPRIFSSGDNYLKSFIFPLIEETRTDLCSNIKMVSEAPICQITDIDFAQDYNPANNLLYKIEMNTVVESDKKGDVYEPEPGDLIALTNIRPTCIDDLNNPGNSYFISLIKRVRQDIETKNAYKVQILASKPIKFEAYLHKDDRYVDAFAVYIGNITTNVRIWNALNTEPDGPGMYIVKKLLQPNSAVGENCAQCFSSERYNIDVSILGAIIRSFDLNKSQEDGIVSCLAARECSHKNTVKLIWGPPGTGKTKTVGSLLFCLFKRKCQTLTCAPTNVAVLEVITRFLRLVMESLDYHTYGLGDIILFGNRKRLRIDTRDDLLDVFLDYRANILAKCFAPLSGWKHNLEVMIWLLENPRGQYHKYLKDEEKRDYMTDGDDCFKEEMEQLSISSPQTYQEKLDIKSQDPKNGKQNDWKSIVNKTLRESRLCFKEQNRNKYHKQENRGFLFQEKKIKMLTFLEFVKKKMNSIRMQMRKYVVDMCTHLPTSSISLRVLKNLFECLDWLKDLSMVLSDNSITEECFQLALNTSDVDESRLSCYTWQSKLCTTRKKCLKILKSIQDVLILPIFFDESSIKNFCLKRARMIFCTASSSARLHVEGLDRLEMLVVDEAAQLKECESNIPLQLPGLRHVVLVGDEKQLPALVKSEISEKAGIGRSLFERLVILGHEKQLLNVQYRMHPSISSFPNMEFYDKQILDAPSVKNRSYEKHFLHGDMFKSYSFINVDFGQDELNEGTSRKNMVEVAVVSKIVLDLFKESASRKQCVSVGVISPYKAQVFAIQGALGKLFDGDAGNDFSVKVSTVDGFQGGEEDVIIISTVRYNNMGSVGFISNCQRTNVAVTRARYCLWIVGNGETLMNSGSVWERLVLDAKARGCYRNANENERLSRAITTSMIELDQVVHLLNMNSPLFGKARWKVYFNPGFLDSMAKIKSTDACKKICFLLTQLSSGWRYPHQEINLGVVDNTCSPLWKVYKVTELLSLAWTIDILEENSNYVPVLKIWDVLPLSELWKVERDIEISYRNNSNDILRSFEFRSCDGNFEVPVMWPASSNYTTNNNLPQPDPMQLLCNQFALLSLMDV</sequence>
<keyword evidence="2 8" id="KW-0378">Hydrolase</keyword>
<dbReference type="InterPro" id="IPR045055">
    <property type="entry name" value="DNA2/NAM7-like"/>
</dbReference>
<keyword evidence="1" id="KW-0547">Nucleotide-binding</keyword>
<evidence type="ECO:0000313" key="9">
    <source>
        <dbReference type="Proteomes" id="UP000447434"/>
    </source>
</evidence>
<reference evidence="9" key="1">
    <citation type="journal article" date="2020" name="Nat. Commun.">
        <title>Genome sequence of the cluster root forming white lupin.</title>
        <authorList>
            <person name="Hufnagel B."/>
            <person name="Marques A."/>
            <person name="Soriano A."/>
            <person name="Marques L."/>
            <person name="Divol F."/>
            <person name="Doumas P."/>
            <person name="Sallet E."/>
            <person name="Mancinotti D."/>
            <person name="Carrere S."/>
            <person name="Marande W."/>
            <person name="Arribat S."/>
            <person name="Keller J."/>
            <person name="Huneau C."/>
            <person name="Blein T."/>
            <person name="Aime D."/>
            <person name="Laguerre M."/>
            <person name="Taylor J."/>
            <person name="Schubert V."/>
            <person name="Nelson M."/>
            <person name="Geu-Flores F."/>
            <person name="Crespi M."/>
            <person name="Gallardo-Guerrero K."/>
            <person name="Delaux P.-M."/>
            <person name="Salse J."/>
            <person name="Berges H."/>
            <person name="Guyot R."/>
            <person name="Gouzy J."/>
            <person name="Peret B."/>
        </authorList>
    </citation>
    <scope>NUCLEOTIDE SEQUENCE [LARGE SCALE GENOMIC DNA]</scope>
    <source>
        <strain evidence="9">cv. Amiga</strain>
    </source>
</reference>
<dbReference type="Gene3D" id="3.40.50.300">
    <property type="entry name" value="P-loop containing nucleotide triphosphate hydrolases"/>
    <property type="match status" value="2"/>
</dbReference>
<evidence type="ECO:0000256" key="4">
    <source>
        <dbReference type="ARBA" id="ARBA00022840"/>
    </source>
</evidence>
<dbReference type="GO" id="GO:0005524">
    <property type="term" value="F:ATP binding"/>
    <property type="evidence" value="ECO:0007669"/>
    <property type="project" value="UniProtKB-KW"/>
</dbReference>
<dbReference type="GO" id="GO:0016787">
    <property type="term" value="F:hydrolase activity"/>
    <property type="evidence" value="ECO:0007669"/>
    <property type="project" value="UniProtKB-KW"/>
</dbReference>
<organism evidence="8 9">
    <name type="scientific">Lupinus albus</name>
    <name type="common">White lupine</name>
    <name type="synonym">Lupinus termis</name>
    <dbReference type="NCBI Taxonomy" id="3870"/>
    <lineage>
        <taxon>Eukaryota</taxon>
        <taxon>Viridiplantae</taxon>
        <taxon>Streptophyta</taxon>
        <taxon>Embryophyta</taxon>
        <taxon>Tracheophyta</taxon>
        <taxon>Spermatophyta</taxon>
        <taxon>Magnoliopsida</taxon>
        <taxon>eudicotyledons</taxon>
        <taxon>Gunneridae</taxon>
        <taxon>Pentapetalae</taxon>
        <taxon>rosids</taxon>
        <taxon>fabids</taxon>
        <taxon>Fabales</taxon>
        <taxon>Fabaceae</taxon>
        <taxon>Papilionoideae</taxon>
        <taxon>50 kb inversion clade</taxon>
        <taxon>genistoids sensu lato</taxon>
        <taxon>core genistoids</taxon>
        <taxon>Genisteae</taxon>
        <taxon>Lupinus</taxon>
    </lineage>
</organism>
<gene>
    <name evidence="8" type="ORF">Lalb_Chr18g0053881</name>
</gene>
<dbReference type="InterPro" id="IPR041679">
    <property type="entry name" value="DNA2/NAM7-like_C"/>
</dbReference>
<dbReference type="Pfam" id="PF13087">
    <property type="entry name" value="AAA_12"/>
    <property type="match status" value="1"/>
</dbReference>
<accession>A0A6A5P1B2</accession>
<evidence type="ECO:0000259" key="6">
    <source>
        <dbReference type="Pfam" id="PF13087"/>
    </source>
</evidence>
<dbReference type="Proteomes" id="UP000447434">
    <property type="component" value="Chromosome 18"/>
</dbReference>
<feature type="domain" description="DUF6469" evidence="7">
    <location>
        <begin position="81"/>
        <end position="198"/>
    </location>
</feature>
<dbReference type="PANTHER" id="PTHR10887:SF529">
    <property type="entry name" value="P-LOOP NUCLEOSIDE TRIPHOSPHATE HYDROLASE SUPERFAMILY PROTEIN"/>
    <property type="match status" value="1"/>
</dbReference>
<dbReference type="PANTHER" id="PTHR10887">
    <property type="entry name" value="DNA2/NAM7 HELICASE FAMILY"/>
    <property type="match status" value="1"/>
</dbReference>
<keyword evidence="9" id="KW-1185">Reference proteome</keyword>
<dbReference type="InterPro" id="IPR047187">
    <property type="entry name" value="SF1_C_Upf1"/>
</dbReference>
<feature type="domain" description="DNA2/NAM7 helicase helicase" evidence="5">
    <location>
        <begin position="247"/>
        <end position="676"/>
    </location>
</feature>
<dbReference type="Pfam" id="PF13086">
    <property type="entry name" value="AAA_11"/>
    <property type="match status" value="1"/>
</dbReference>
<protein>
    <submittedName>
        <fullName evidence="8">Putative P-loop containing nucleoside triphosphate hydrolase</fullName>
    </submittedName>
</protein>
<feature type="domain" description="DNA2/NAM7 helicase-like C-terminal" evidence="6">
    <location>
        <begin position="684"/>
        <end position="881"/>
    </location>
</feature>
<proteinExistence type="predicted"/>
<keyword evidence="3" id="KW-0347">Helicase</keyword>
<dbReference type="GO" id="GO:0004386">
    <property type="term" value="F:helicase activity"/>
    <property type="evidence" value="ECO:0007669"/>
    <property type="project" value="UniProtKB-KW"/>
</dbReference>
<evidence type="ECO:0000259" key="7">
    <source>
        <dbReference type="Pfam" id="PF20073"/>
    </source>
</evidence>
<comment type="caution">
    <text evidence="8">The sequence shown here is derived from an EMBL/GenBank/DDBJ whole genome shotgun (WGS) entry which is preliminary data.</text>
</comment>
<keyword evidence="4" id="KW-0067">ATP-binding</keyword>
<evidence type="ECO:0000256" key="3">
    <source>
        <dbReference type="ARBA" id="ARBA00022806"/>
    </source>
</evidence>
<dbReference type="CDD" id="cd18808">
    <property type="entry name" value="SF1_C_Upf1"/>
    <property type="match status" value="1"/>
</dbReference>
<dbReference type="Pfam" id="PF20073">
    <property type="entry name" value="DUF6469"/>
    <property type="match status" value="1"/>
</dbReference>
<dbReference type="SUPFAM" id="SSF52540">
    <property type="entry name" value="P-loop containing nucleoside triphosphate hydrolases"/>
    <property type="match status" value="1"/>
</dbReference>
<dbReference type="InterPro" id="IPR041677">
    <property type="entry name" value="DNA2/NAM7_AAA_11"/>
</dbReference>
<evidence type="ECO:0000256" key="2">
    <source>
        <dbReference type="ARBA" id="ARBA00022801"/>
    </source>
</evidence>